<evidence type="ECO:0000313" key="2">
    <source>
        <dbReference type="EMBL" id="KON84234.1"/>
    </source>
</evidence>
<evidence type="ECO:0000313" key="3">
    <source>
        <dbReference type="EMBL" id="SDJ88629.1"/>
    </source>
</evidence>
<gene>
    <name evidence="2" type="ORF">AF333_30305</name>
    <name evidence="3" type="ORF">SAMN04487909_13143</name>
</gene>
<organism evidence="2 4">
    <name type="scientific">Aneurinibacillus migulanus</name>
    <name type="common">Bacillus migulanus</name>
    <dbReference type="NCBI Taxonomy" id="47500"/>
    <lineage>
        <taxon>Bacteria</taxon>
        <taxon>Bacillati</taxon>
        <taxon>Bacillota</taxon>
        <taxon>Bacilli</taxon>
        <taxon>Bacillales</taxon>
        <taxon>Paenibacillaceae</taxon>
        <taxon>Aneurinibacillus group</taxon>
        <taxon>Aneurinibacillus</taxon>
    </lineage>
</organism>
<evidence type="ECO:0000313" key="5">
    <source>
        <dbReference type="Proteomes" id="UP000182836"/>
    </source>
</evidence>
<dbReference type="RefSeq" id="WP_043065711.1">
    <property type="nucleotide sequence ID" value="NZ_BJOA01000096.1"/>
</dbReference>
<reference evidence="2 4" key="1">
    <citation type="submission" date="2015-07" db="EMBL/GenBank/DDBJ databases">
        <title>Fjat-14205 dsm 2895.</title>
        <authorList>
            <person name="Liu B."/>
            <person name="Wang J."/>
            <person name="Zhu Y."/>
            <person name="Liu G."/>
            <person name="Chen Q."/>
            <person name="Chen Z."/>
            <person name="Lan J."/>
            <person name="Che J."/>
            <person name="Ge C."/>
            <person name="Shi H."/>
            <person name="Pan Z."/>
            <person name="Liu X."/>
        </authorList>
    </citation>
    <scope>NUCLEOTIDE SEQUENCE [LARGE SCALE GENOMIC DNA]</scope>
    <source>
        <strain evidence="2 4">DSM 2895</strain>
    </source>
</reference>
<dbReference type="AlphaFoldDB" id="A0A0D1XP93"/>
<accession>A0A0D1XP93</accession>
<dbReference type="EMBL" id="LGUG01000013">
    <property type="protein sequence ID" value="KON84234.1"/>
    <property type="molecule type" value="Genomic_DNA"/>
</dbReference>
<dbReference type="STRING" id="47500.AF333_30305"/>
<feature type="transmembrane region" description="Helical" evidence="1">
    <location>
        <begin position="53"/>
        <end position="82"/>
    </location>
</feature>
<proteinExistence type="predicted"/>
<keyword evidence="1" id="KW-0472">Membrane</keyword>
<evidence type="ECO:0000256" key="1">
    <source>
        <dbReference type="SAM" id="Phobius"/>
    </source>
</evidence>
<keyword evidence="1" id="KW-1133">Transmembrane helix</keyword>
<dbReference type="EMBL" id="FNED01000031">
    <property type="protein sequence ID" value="SDJ88629.1"/>
    <property type="molecule type" value="Genomic_DNA"/>
</dbReference>
<sequence>MEKSRSSITLKEDELKLRVSQREVWLASRGEKLRFIRAIEQYQHPKKRLKLNILALLSTTIGMGVGTIFVIFLVALILNAFISLPLIGESINTLLEWIERFKTVRG</sequence>
<reference evidence="3 5" key="2">
    <citation type="submission" date="2016-10" db="EMBL/GenBank/DDBJ databases">
        <authorList>
            <person name="de Groot N.N."/>
        </authorList>
    </citation>
    <scope>NUCLEOTIDE SEQUENCE [LARGE SCALE GENOMIC DNA]</scope>
    <source>
        <strain evidence="3 5">DSM 2895</strain>
    </source>
</reference>
<dbReference type="InterPro" id="IPR043723">
    <property type="entry name" value="DUF5665"/>
</dbReference>
<dbReference type="Proteomes" id="UP000037269">
    <property type="component" value="Unassembled WGS sequence"/>
</dbReference>
<dbReference type="GeneID" id="42309417"/>
<dbReference type="Proteomes" id="UP000182836">
    <property type="component" value="Unassembled WGS sequence"/>
</dbReference>
<name>A0A0D1XP93_ANEMI</name>
<dbReference type="PATRIC" id="fig|47500.12.peg.761"/>
<keyword evidence="4" id="KW-1185">Reference proteome</keyword>
<keyword evidence="1" id="KW-0812">Transmembrane</keyword>
<dbReference type="Pfam" id="PF18910">
    <property type="entry name" value="DUF5665"/>
    <property type="match status" value="1"/>
</dbReference>
<protein>
    <submittedName>
        <fullName evidence="2">Uncharacterized protein</fullName>
    </submittedName>
</protein>
<evidence type="ECO:0000313" key="4">
    <source>
        <dbReference type="Proteomes" id="UP000037269"/>
    </source>
</evidence>